<evidence type="ECO:0000313" key="4">
    <source>
        <dbReference type="EMBL" id="MBB4845583.1"/>
    </source>
</evidence>
<comment type="caution">
    <text evidence="4">The sequence shown here is derived from an EMBL/GenBank/DDBJ whole genome shotgun (WGS) entry which is preliminary data.</text>
</comment>
<dbReference type="EMBL" id="JACHLP010000010">
    <property type="protein sequence ID" value="MBB4845583.1"/>
    <property type="molecule type" value="Genomic_DNA"/>
</dbReference>
<keyword evidence="4" id="KW-0326">Glycosidase</keyword>
<dbReference type="AlphaFoldDB" id="A0A840LG32"/>
<feature type="domain" description="Transglycosylase SLT" evidence="3">
    <location>
        <begin position="516"/>
        <end position="618"/>
    </location>
</feature>
<dbReference type="SUPFAM" id="SSF53955">
    <property type="entry name" value="Lysozyme-like"/>
    <property type="match status" value="1"/>
</dbReference>
<dbReference type="SUPFAM" id="SSF48435">
    <property type="entry name" value="Bacterial muramidases"/>
    <property type="match status" value="1"/>
</dbReference>
<dbReference type="EC" id="3.2.1.-" evidence="4"/>
<evidence type="ECO:0000259" key="3">
    <source>
        <dbReference type="Pfam" id="PF01464"/>
    </source>
</evidence>
<dbReference type="CDD" id="cd13401">
    <property type="entry name" value="Slt70-like"/>
    <property type="match status" value="1"/>
</dbReference>
<name>A0A840LG32_9BURK</name>
<keyword evidence="4" id="KW-0378">Hydrolase</keyword>
<dbReference type="InterPro" id="IPR023346">
    <property type="entry name" value="Lysozyme-like_dom_sf"/>
</dbReference>
<keyword evidence="2" id="KW-0732">Signal</keyword>
<dbReference type="Gene3D" id="1.25.20.10">
    <property type="entry name" value="Bacterial muramidases"/>
    <property type="match status" value="1"/>
</dbReference>
<sequence length="681" mass="75199">MAVYESRPWLRKALKPAALMLALSLTLGLGSLPLCQAQNAAGSGQAKPDPLLAEAQEALRLKDKKRAAAAASAAIEQAHPLAPWMDYWQLGLRLNEATQPELEAFYGRWPGSYVEDRLRNDWLLELGRRRDWPNFAADYPRFQMRDDREVACYGLLTEHLAGRKVLDAARSAWLAQRDGDDGCHLLATTLYEAKQLNSADAWLKLRLAVEANKSRAARQAAALLGKPVELALAEIQDNPARYLARKAKGGARTHTELATLALMRVAAGDPAVAAELMSSRWQRELPGELDAWAWAQIGRQAAQKLGPEAADYFERALKLAEKNKQSLSWSDDTLAWSTRAALRSGRWPQALKSMELMTAAEQRDPSWQYWRARALLATAADGASGEALRAEARGLLQALASPWTFYGRLAAEDLGEKPALPAAPSPLSPAERGQAQGHAGLKRALLLIDRGLRNEGVREWNYSLRGLNDRSLRAAAQEACEREIWDRCINTSERARGEFDLSQRYPAPHARELLAKSREAGIDPAYVFGLIRQESRFVMDARSHVGASGLMQVMPATARWTAKKIGLDFRPELMTDRDFNIKIGTHYLKLVLDDFGGSMAMAAAAYNAGPGRPRRWREGATLDAAIWVENIPFTETRDYVKKVLTNASIYAPLLGDSSARGGSLRARLGGQIGPKEDDKQP</sequence>
<dbReference type="InterPro" id="IPR008258">
    <property type="entry name" value="Transglycosylase_SLT_dom_1"/>
</dbReference>
<dbReference type="GO" id="GO:0004553">
    <property type="term" value="F:hydrolase activity, hydrolyzing O-glycosyl compounds"/>
    <property type="evidence" value="ECO:0007669"/>
    <property type="project" value="InterPro"/>
</dbReference>
<dbReference type="GO" id="GO:0042597">
    <property type="term" value="C:periplasmic space"/>
    <property type="evidence" value="ECO:0007669"/>
    <property type="project" value="InterPro"/>
</dbReference>
<proteinExistence type="inferred from homology"/>
<dbReference type="PANTHER" id="PTHR37423:SF5">
    <property type="entry name" value="SOLUBLE LYTIC MUREIN TRANSGLYCOSYLASE"/>
    <property type="match status" value="1"/>
</dbReference>
<dbReference type="PANTHER" id="PTHR37423">
    <property type="entry name" value="SOLUBLE LYTIC MUREIN TRANSGLYCOSYLASE-RELATED"/>
    <property type="match status" value="1"/>
</dbReference>
<accession>A0A840LG32</accession>
<protein>
    <submittedName>
        <fullName evidence="4">Soluble lytic murein transglycosylase</fullName>
        <ecNumber evidence="4">3.2.1.-</ecNumber>
    </submittedName>
</protein>
<organism evidence="4 5">
    <name type="scientific">Roseateles oligotrophus</name>
    <dbReference type="NCBI Taxonomy" id="1769250"/>
    <lineage>
        <taxon>Bacteria</taxon>
        <taxon>Pseudomonadati</taxon>
        <taxon>Pseudomonadota</taxon>
        <taxon>Betaproteobacteria</taxon>
        <taxon>Burkholderiales</taxon>
        <taxon>Sphaerotilaceae</taxon>
        <taxon>Roseateles</taxon>
    </lineage>
</organism>
<dbReference type="InterPro" id="IPR008939">
    <property type="entry name" value="Lytic_TGlycosylase_superhlx_U"/>
</dbReference>
<gene>
    <name evidence="4" type="ORF">HNP55_004135</name>
</gene>
<dbReference type="Pfam" id="PF01464">
    <property type="entry name" value="SLT"/>
    <property type="match status" value="1"/>
</dbReference>
<dbReference type="Gene3D" id="1.10.530.10">
    <property type="match status" value="1"/>
</dbReference>
<comment type="similarity">
    <text evidence="1">Belongs to the transglycosylase Slt family.</text>
</comment>
<evidence type="ECO:0000256" key="2">
    <source>
        <dbReference type="ARBA" id="ARBA00022729"/>
    </source>
</evidence>
<evidence type="ECO:0000256" key="1">
    <source>
        <dbReference type="ARBA" id="ARBA00007734"/>
    </source>
</evidence>
<reference evidence="4 5" key="1">
    <citation type="submission" date="2020-08" db="EMBL/GenBank/DDBJ databases">
        <title>Functional genomics of gut bacteria from endangered species of beetles.</title>
        <authorList>
            <person name="Carlos-Shanley C."/>
        </authorList>
    </citation>
    <scope>NUCLEOTIDE SEQUENCE [LARGE SCALE GENOMIC DNA]</scope>
    <source>
        <strain evidence="4 5">S00239</strain>
    </source>
</reference>
<keyword evidence="5" id="KW-1185">Reference proteome</keyword>
<evidence type="ECO:0000313" key="5">
    <source>
        <dbReference type="Proteomes" id="UP000562027"/>
    </source>
</evidence>
<dbReference type="Proteomes" id="UP000562027">
    <property type="component" value="Unassembled WGS sequence"/>
</dbReference>